<organism evidence="1">
    <name type="scientific">Thermodesulfovibrio obliviosus</name>
    <dbReference type="NCBI Taxonomy" id="3118332"/>
    <lineage>
        <taxon>Bacteria</taxon>
        <taxon>Pseudomonadati</taxon>
        <taxon>Nitrospirota</taxon>
        <taxon>Thermodesulfovibrionia</taxon>
        <taxon>Thermodesulfovibrionales</taxon>
        <taxon>Thermodesulfovibrionaceae</taxon>
        <taxon>Thermodesulfovibrio</taxon>
    </lineage>
</organism>
<dbReference type="AlphaFoldDB" id="A0AAU8H4G6"/>
<dbReference type="EMBL" id="CP144374">
    <property type="protein sequence ID" value="XCH48404.1"/>
    <property type="molecule type" value="Genomic_DNA"/>
</dbReference>
<proteinExistence type="predicted"/>
<dbReference type="KEGG" id="tob:V4D31_08675"/>
<sequence>MCVSLLHGINESKNSQHKRELLDLFLPLFQRMIKQPENINSRYKHSERVMIRFFPREKTKPNDVKRLMNQFYTKREIYYEEQKLGQRRLF</sequence>
<protein>
    <submittedName>
        <fullName evidence="1">Uncharacterized protein</fullName>
    </submittedName>
</protein>
<evidence type="ECO:0000313" key="1">
    <source>
        <dbReference type="EMBL" id="XCH48404.1"/>
    </source>
</evidence>
<gene>
    <name evidence="1" type="ORF">V4D31_08675</name>
</gene>
<reference evidence="1" key="1">
    <citation type="submission" date="2024-01" db="EMBL/GenBank/DDBJ databases">
        <title>The first autotrophic representatives of the genus Thermodesulfovibrio.</title>
        <authorList>
            <person name="Maltseva A.I."/>
            <person name="Elcheninov A.G."/>
            <person name="Kublanov I.V."/>
            <person name="Lebedinsky A.V."/>
            <person name="Frolov E.N."/>
        </authorList>
    </citation>
    <scope>NUCLEOTIDE SEQUENCE</scope>
    <source>
        <strain evidence="1">3462-1</strain>
    </source>
</reference>
<dbReference type="RefSeq" id="WP_353686050.1">
    <property type="nucleotide sequence ID" value="NZ_CP144374.1"/>
</dbReference>
<accession>A0AAU8H4G6</accession>
<name>A0AAU8H4G6_9BACT</name>